<sequence length="188" mass="21670">MDRNLHSSPPRVPDDDDDPNSSFSSSFVDDLQLHSEGSVVTTILDRRRARTVRMNPLSSPTQPRTIERYTRRARQDARDNRLLRNRGDLEQYVMDRQRQLSLQQLNEEAERHTIPEDELNILLEEEPSLASGCCSPPPSVASVSPSQEDGSDDDAEIIRMLEQREEYERWVAAEQEQIEKMMESFNLG</sequence>
<evidence type="ECO:0000256" key="1">
    <source>
        <dbReference type="SAM" id="MobiDB-lite"/>
    </source>
</evidence>
<evidence type="ECO:0000313" key="2">
    <source>
        <dbReference type="EMBL" id="AAS53074.1"/>
    </source>
</evidence>
<dbReference type="AlphaFoldDB" id="Q755X3"/>
<dbReference type="Proteomes" id="UP000000591">
    <property type="component" value="Chromosome V"/>
</dbReference>
<accession>Q755X3</accession>
<reference evidence="2 3" key="1">
    <citation type="journal article" date="2004" name="Science">
        <title>The Ashbya gossypii genome as a tool for mapping the ancient Saccharomyces cerevisiae genome.</title>
        <authorList>
            <person name="Dietrich F.S."/>
            <person name="Voegeli S."/>
            <person name="Brachat S."/>
            <person name="Lerch A."/>
            <person name="Gates K."/>
            <person name="Steiner S."/>
            <person name="Mohr C."/>
            <person name="Pohlmann R."/>
            <person name="Luedi P."/>
            <person name="Choi S."/>
            <person name="Wing R.A."/>
            <person name="Flavier A."/>
            <person name="Gaffney T.D."/>
            <person name="Philippsen P."/>
        </authorList>
    </citation>
    <scope>NUCLEOTIDE SEQUENCE [LARGE SCALE GENOMIC DNA]</scope>
    <source>
        <strain evidence="3">ATCC 10895 / CBS 109.51 / FGSC 9923 / NRRL Y-1056</strain>
    </source>
</reference>
<dbReference type="KEGG" id="ago:AGOS_AER395W"/>
<dbReference type="InParanoid" id="Q755X3"/>
<dbReference type="OrthoDB" id="4068984at2759"/>
<feature type="region of interest" description="Disordered" evidence="1">
    <location>
        <begin position="129"/>
        <end position="155"/>
    </location>
</feature>
<evidence type="ECO:0000313" key="3">
    <source>
        <dbReference type="Proteomes" id="UP000000591"/>
    </source>
</evidence>
<dbReference type="eggNOG" id="ENOG502SBXV">
    <property type="taxonomic scope" value="Eukaryota"/>
</dbReference>
<protein>
    <submittedName>
        <fullName evidence="2">AER395Wp</fullName>
    </submittedName>
</protein>
<dbReference type="HOGENOM" id="CLU_1440721_0_0_1"/>
<dbReference type="GeneID" id="4621466"/>
<organism evidence="2 3">
    <name type="scientific">Eremothecium gossypii (strain ATCC 10895 / CBS 109.51 / FGSC 9923 / NRRL Y-1056)</name>
    <name type="common">Yeast</name>
    <name type="synonym">Ashbya gossypii</name>
    <dbReference type="NCBI Taxonomy" id="284811"/>
    <lineage>
        <taxon>Eukaryota</taxon>
        <taxon>Fungi</taxon>
        <taxon>Dikarya</taxon>
        <taxon>Ascomycota</taxon>
        <taxon>Saccharomycotina</taxon>
        <taxon>Saccharomycetes</taxon>
        <taxon>Saccharomycetales</taxon>
        <taxon>Saccharomycetaceae</taxon>
        <taxon>Eremothecium</taxon>
    </lineage>
</organism>
<dbReference type="EMBL" id="AE016818">
    <property type="protein sequence ID" value="AAS53074.1"/>
    <property type="molecule type" value="Genomic_DNA"/>
</dbReference>
<dbReference type="OMA" id="RIREPYS"/>
<proteinExistence type="predicted"/>
<reference evidence="3" key="2">
    <citation type="journal article" date="2013" name="G3 (Bethesda)">
        <title>Genomes of Ashbya fungi isolated from insects reveal four mating-type loci, numerous translocations, lack of transposons, and distinct gene duplications.</title>
        <authorList>
            <person name="Dietrich F.S."/>
            <person name="Voegeli S."/>
            <person name="Kuo S."/>
            <person name="Philippsen P."/>
        </authorList>
    </citation>
    <scope>GENOME REANNOTATION</scope>
    <source>
        <strain evidence="3">ATCC 10895 / CBS 109.51 / FGSC 9923 / NRRL Y-1056</strain>
    </source>
</reference>
<keyword evidence="3" id="KW-1185">Reference proteome</keyword>
<feature type="compositionally biased region" description="Low complexity" evidence="1">
    <location>
        <begin position="20"/>
        <end position="29"/>
    </location>
</feature>
<name>Q755X3_EREGS</name>
<feature type="compositionally biased region" description="Low complexity" evidence="1">
    <location>
        <begin position="130"/>
        <end position="146"/>
    </location>
</feature>
<feature type="region of interest" description="Disordered" evidence="1">
    <location>
        <begin position="1"/>
        <end position="29"/>
    </location>
</feature>
<gene>
    <name evidence="2" type="ORF">AGOS_AER395W</name>
</gene>
<dbReference type="RefSeq" id="NP_985250.1">
    <property type="nucleotide sequence ID" value="NM_210604.1"/>
</dbReference>